<dbReference type="SUPFAM" id="SSF56219">
    <property type="entry name" value="DNase I-like"/>
    <property type="match status" value="1"/>
</dbReference>
<protein>
    <submittedName>
        <fullName evidence="3">Endo/exonuclease/phosphatase domain-containing protein</fullName>
    </submittedName>
</protein>
<evidence type="ECO:0000313" key="3">
    <source>
        <dbReference type="EnsemblMetazoa" id="ADIR009707-PA"/>
    </source>
</evidence>
<dbReference type="Pfam" id="PF14529">
    <property type="entry name" value="Exo_endo_phos_2"/>
    <property type="match status" value="1"/>
</dbReference>
<evidence type="ECO:0000256" key="1">
    <source>
        <dbReference type="SAM" id="Coils"/>
    </source>
</evidence>
<dbReference type="InterPro" id="IPR036691">
    <property type="entry name" value="Endo/exonu/phosph_ase_sf"/>
</dbReference>
<reference evidence="4" key="1">
    <citation type="submission" date="2013-03" db="EMBL/GenBank/DDBJ databases">
        <title>The Genome Sequence of Anopheles dirus WRAIR2.</title>
        <authorList>
            <consortium name="The Broad Institute Genomics Platform"/>
            <person name="Neafsey D.E."/>
            <person name="Walton C."/>
            <person name="Walker B."/>
            <person name="Young S.K."/>
            <person name="Zeng Q."/>
            <person name="Gargeya S."/>
            <person name="Fitzgerald M."/>
            <person name="Haas B."/>
            <person name="Abouelleil A."/>
            <person name="Allen A.W."/>
            <person name="Alvarado L."/>
            <person name="Arachchi H.M."/>
            <person name="Berlin A.M."/>
            <person name="Chapman S.B."/>
            <person name="Gainer-Dewar J."/>
            <person name="Goldberg J."/>
            <person name="Griggs A."/>
            <person name="Gujja S."/>
            <person name="Hansen M."/>
            <person name="Howarth C."/>
            <person name="Imamovic A."/>
            <person name="Ireland A."/>
            <person name="Larimer J."/>
            <person name="McCowan C."/>
            <person name="Murphy C."/>
            <person name="Pearson M."/>
            <person name="Poon T.W."/>
            <person name="Priest M."/>
            <person name="Roberts A."/>
            <person name="Saif S."/>
            <person name="Shea T."/>
            <person name="Sisk P."/>
            <person name="Sykes S."/>
            <person name="Wortman J."/>
            <person name="Nusbaum C."/>
            <person name="Birren B."/>
        </authorList>
    </citation>
    <scope>NUCLEOTIDE SEQUENCE [LARGE SCALE GENOMIC DNA]</scope>
    <source>
        <strain evidence="4">WRAIR2</strain>
    </source>
</reference>
<dbReference type="VEuPathDB" id="VectorBase:ADIR009707"/>
<reference evidence="3" key="2">
    <citation type="submission" date="2020-05" db="UniProtKB">
        <authorList>
            <consortium name="EnsemblMetazoa"/>
        </authorList>
    </citation>
    <scope>IDENTIFICATION</scope>
    <source>
        <strain evidence="3">WRAIR2</strain>
    </source>
</reference>
<dbReference type="GO" id="GO:0003824">
    <property type="term" value="F:catalytic activity"/>
    <property type="evidence" value="ECO:0007669"/>
    <property type="project" value="InterPro"/>
</dbReference>
<accession>A0A182NPX2</accession>
<dbReference type="EnsemblMetazoa" id="ADIR009707-RA">
    <property type="protein sequence ID" value="ADIR009707-PA"/>
    <property type="gene ID" value="ADIR009707"/>
</dbReference>
<dbReference type="Gene3D" id="3.60.10.10">
    <property type="entry name" value="Endonuclease/exonuclease/phosphatase"/>
    <property type="match status" value="1"/>
</dbReference>
<sequence length="180" mass="20380">MEPKARPPRVVAELPQENELANLRQLLKESQDENGKLIRTLEALQNELKEMNKTIGAIREEADRNVREARADAERREQDLKASLDHLHEERRQERDRIALGVPQFEEFLQRIELVAAGHPRVVLAGDFNAWHGAWGSTRVNKKGEELLHLETSLGLEVLNLGTTNTFVGNSVARPSIVDV</sequence>
<evidence type="ECO:0000259" key="2">
    <source>
        <dbReference type="Pfam" id="PF14529"/>
    </source>
</evidence>
<dbReference type="AlphaFoldDB" id="A0A182NPX2"/>
<feature type="coiled-coil region" evidence="1">
    <location>
        <begin position="20"/>
        <end position="97"/>
    </location>
</feature>
<keyword evidence="4" id="KW-1185">Reference proteome</keyword>
<evidence type="ECO:0000313" key="4">
    <source>
        <dbReference type="Proteomes" id="UP000075884"/>
    </source>
</evidence>
<proteinExistence type="predicted"/>
<dbReference type="InterPro" id="IPR005135">
    <property type="entry name" value="Endo/exonuclease/phosphatase"/>
</dbReference>
<keyword evidence="1" id="KW-0175">Coiled coil</keyword>
<name>A0A182NPX2_9DIPT</name>
<feature type="domain" description="Endonuclease/exonuclease/phosphatase" evidence="2">
    <location>
        <begin position="104"/>
        <end position="180"/>
    </location>
</feature>
<organism evidence="3 4">
    <name type="scientific">Anopheles dirus</name>
    <dbReference type="NCBI Taxonomy" id="7168"/>
    <lineage>
        <taxon>Eukaryota</taxon>
        <taxon>Metazoa</taxon>
        <taxon>Ecdysozoa</taxon>
        <taxon>Arthropoda</taxon>
        <taxon>Hexapoda</taxon>
        <taxon>Insecta</taxon>
        <taxon>Pterygota</taxon>
        <taxon>Neoptera</taxon>
        <taxon>Endopterygota</taxon>
        <taxon>Diptera</taxon>
        <taxon>Nematocera</taxon>
        <taxon>Culicoidea</taxon>
        <taxon>Culicidae</taxon>
        <taxon>Anophelinae</taxon>
        <taxon>Anopheles</taxon>
    </lineage>
</organism>
<dbReference type="Proteomes" id="UP000075884">
    <property type="component" value="Unassembled WGS sequence"/>
</dbReference>
<dbReference type="STRING" id="7168.A0A182NPX2"/>